<dbReference type="FunFam" id="3.40.50.12780:FF:000012">
    <property type="entry name" value="Non-ribosomal peptide synthetase"/>
    <property type="match status" value="1"/>
</dbReference>
<evidence type="ECO:0000256" key="8">
    <source>
        <dbReference type="ARBA" id="ARBA00023268"/>
    </source>
</evidence>
<feature type="domain" description="Carrier" evidence="9">
    <location>
        <begin position="2293"/>
        <end position="2367"/>
    </location>
</feature>
<dbReference type="InterPro" id="IPR023213">
    <property type="entry name" value="CAT-like_dom_sf"/>
</dbReference>
<comment type="cofactor">
    <cofactor evidence="1">
        <name>pantetheine 4'-phosphate</name>
        <dbReference type="ChEBI" id="CHEBI:47942"/>
    </cofactor>
</comment>
<dbReference type="GO" id="GO:0043041">
    <property type="term" value="P:amino acid activation for nonribosomal peptide biosynthetic process"/>
    <property type="evidence" value="ECO:0007669"/>
    <property type="project" value="TreeGrafter"/>
</dbReference>
<dbReference type="InterPro" id="IPR000873">
    <property type="entry name" value="AMP-dep_synth/lig_dom"/>
</dbReference>
<evidence type="ECO:0000256" key="3">
    <source>
        <dbReference type="ARBA" id="ARBA00022450"/>
    </source>
</evidence>
<keyword evidence="6" id="KW-0677">Repeat</keyword>
<evidence type="ECO:0000256" key="5">
    <source>
        <dbReference type="ARBA" id="ARBA00022598"/>
    </source>
</evidence>
<name>A0A1G7UMX8_9BACL</name>
<dbReference type="Gene3D" id="3.30.559.10">
    <property type="entry name" value="Chloramphenicol acetyltransferase-like domain"/>
    <property type="match status" value="3"/>
</dbReference>
<keyword evidence="11" id="KW-1185">Reference proteome</keyword>
<organism evidence="10 11">
    <name type="scientific">Fontibacillus panacisegetis</name>
    <dbReference type="NCBI Taxonomy" id="670482"/>
    <lineage>
        <taxon>Bacteria</taxon>
        <taxon>Bacillati</taxon>
        <taxon>Bacillota</taxon>
        <taxon>Bacilli</taxon>
        <taxon>Bacillales</taxon>
        <taxon>Paenibacillaceae</taxon>
        <taxon>Fontibacillus</taxon>
    </lineage>
</organism>
<sequence length="2836" mass="324593">MRREKRIQLFSNNKAKDGPACDHGFQMIRLDDRQVRSMMEFARRHHLCMSSCLTAMWSVLLSHYADQYEVPVLYSIMHDEAGDDRSQCYPLLIDIQKEDSFVDLVHKVEMLLDKRSGGVWNETFTKQVEGGYVALEPGTFLNFGIVKAKEMKTFDSMKASVSLHEMEHPTIALLYRYRRNELECAVQYDSCRFSKTQIFRLAGHFGVLLTNALKDPEKPVLFHPFLTWKEGNQFIRWNDTDKTYRVHKTVHQLVEEQANKTPEAVALEFRQQKLTYSELNHRANRIARVIVDAYLSNEQSDLPRGTLIPIMMDRSADVLPAMLGVMKTGGAYLPIDPQYPEERIRFILQDAQAKLIMTTSQLAVKLKSVISQAGMKEPTVICIDDWLAQPCDFVDNLNVEVKPDDLAYVIYTSGSTGNPKGALIEHTGLVALIPYLIDRFGMTSDSRVLQFASISFDASVYEWIGTLTVGGTLVVLSEEELPPYADISDVLEQKNIHIAMLLPSVLKTMKNRDLPDLHTIVSAGEACTPDIVKNWGKDRVFLNAYGPTEVTIVCSVGTCRPGKKVTIGRPVYNKRLFVLNPFGQPVPVGVSGELWVGGVGLARGYLNREELTKERFVNKELVMGDGHAPQTERLYKTGDIVKWTPGGELLFIGRSDDQVKIRGYRIELGEIEYQLRQYPGIRQCMVRAWHEGNYQKLAVYYTSPQELEEAELAQHLISVLPSYMVPSYFFRLESFPLNTNGKVDRSALPHPNTMWKHFTERASETGEDEMETRLLHIWRHLLKRQNIGVNDHFYAVGGDSILAIQMVSTARDHGIVITPRQVAEHPTVKDLAAVATWVVGEKQKEHTLDLAGEFGLTPIQHWFFEQKFEEPNYFNQSHMLLLNHCDPARLENAINQLVRLHLELAVQFVKRGDTYVQRYRTDAVVQLDSHTIRETEHPDLEIADVCVKWHGQLNYETGTLLRAGLIKGHPDDKIRLFLTVHHLVIDGVSWRILLQELYQLYHGAELPPVPSPYKKWQAAIADYAQKEDLRDHIRDWTDVLADSVAFQLPVDRCEDNRSSAESAELIATLTPSDTQRLLHRCAHAYHTQINDLLLTAWSLMLSAWTGQGTVAFRLEGHGREHSVSDMNLTRTIGWFTSMFPVCIRLSADSSLGETIKSVKEQLRRIPDRGISYGTLRYCHPDETVRTTLTATEPQALFNYLGQFDQAEAGEANEWLSFTSDAAQDYSSQRNHGTSLLELNCSIVHGQLYMFMKYSRRHYEEATISGLIESFIKYLLSIIEHCDGKESEEFTPSDFPLVLLDQLSLDRIVNTYHAQYGLDKIMPLSPLQKGLYFHFMDHPSSDQYFVQTSWKYEGRLDVPRYREAWKRVVAENDCLRTGFIWEELDEPVQCVVQTLEPDWIVENIASLPSDRQQEYYEQWMTLDRERRFDLRRPAYRFALIRSGPEEWIVVWSYHHILLDGWSLPLLLNRVHDLYECSLRGITPYRNPSLPLEPYVRWLMAKDRTEAENFWKAHLADITEPTPLPMEKSGLPFDAHNPIRMQQTETLELNSSFTGRMTAFVQQTKISLNTLVQFAWGKVLQVLHDADTTVFGMVVSGRGSDLANADRITGLLINTLPLVMHWNTEQSVASYVKELHHTIQKLNDYCYVSLNELKDWSSAQGHTLFHSIIAFENYLNDYCQPASGLNMSAILEREKTNYPLTITITNDGDRIVIKLIYDVARLEQETVCRLTEHLRHAFHYAVEHPDSPVGDITLMTTDDYDRIVYDWNCTSTEYPRESSIPELFGEQVQLRPSQLAVIAYDRVLTYERLDKLSRYMASLLTEDAQVSGKLIGICLPRSIEFIVSILGILKAGCAYVPIDPDFPAERIHDIIRDAELDTIITSRSEADSLAKTWMGVSLKLICADDIDTMTFVGQEEKETRPADACNLAYLMYTSGSTGKPKGVMIEHRSIVRLVKNTNYFQFSKDIKLLYTGSPVFDASTFEIWGTLLNGGCLFVVSKDDLINVNLLEQRMKAWDINALWLSAALCNQWIQANETMFAGLRWLFVGGEALSPKFINRLRQRYPALTILNAYGPTENTTFSTSYPIERTFERNIPIGKPISNTTCYILDKRRRVQPIGAVGEIYVGGDGVARGYWKQEELTRQAFIPNPYASAEDREKGRNLVLYRTGDFGRWLPDGNIEYMGRSDGQLKLRGFRIELREIEHRLGCCPAVKHSLVIARELHGELRLIAYYTSEMDEQDIREEQLQAFMADSLPSYMLPFRYVRLESLPLTINGKIDRAKLPLPEAWRTSQASEPGTSTALEQLMEQIWRAVLKLDHIRKDEDFHTLGGHSLHALRIVSLLQKNGYPVTVNQIFREQTIERLARSLNGAALAARPDTETTLGQHIYPKNGFPLSAVQRRFFNRDLKNRNMFNVPYLALLKQRTTKQEMNRVLQFLVDRHPALKLTFARLDHGEWYQYEQDIDIDLALTYVDLQEATVSHDTFISEYCSRLQHEFDIGDGPLWKAVLFDHYDGGSRQGLLLLFHHLIFDGMSMNIFLEDFRQLLYMGANGELDREAGSSYRDWCLALTQYALGGIPSELEAYWKSVVGGGKSLQVDWEAQEWPVHRHMATITHDLLEGTAQVGLLKALAAQRKTTPLGVLLMALFQACFDLKKKPDLLLHLMSYQRESFLPGIAIDRTIGFFAGAYPVRICIGKQELAVDTEALLEHIKRMLQDIPNEGMDYFALRHIVPELHLEAETLIDESRMLFHYQSEETSWQSDDSFEPLTLPYGNTSAPDNHSAYWLNMTACLKQDKLSLTCYYSTLHYEEQTMTELVNRFAKHLHQCIDVNSFTRIREGSFRS</sequence>
<evidence type="ECO:0000256" key="7">
    <source>
        <dbReference type="ARBA" id="ARBA00023194"/>
    </source>
</evidence>
<dbReference type="Gene3D" id="3.30.300.30">
    <property type="match status" value="2"/>
</dbReference>
<keyword evidence="5" id="KW-0436">Ligase</keyword>
<evidence type="ECO:0000256" key="1">
    <source>
        <dbReference type="ARBA" id="ARBA00001957"/>
    </source>
</evidence>
<evidence type="ECO:0000256" key="4">
    <source>
        <dbReference type="ARBA" id="ARBA00022553"/>
    </source>
</evidence>
<dbReference type="InterPro" id="IPR006162">
    <property type="entry name" value="Ppantetheine_attach_site"/>
</dbReference>
<keyword evidence="4" id="KW-0597">Phosphoprotein</keyword>
<evidence type="ECO:0000259" key="9">
    <source>
        <dbReference type="PROSITE" id="PS50075"/>
    </source>
</evidence>
<dbReference type="PROSITE" id="PS50075">
    <property type="entry name" value="CARRIER"/>
    <property type="match status" value="2"/>
</dbReference>
<dbReference type="Proteomes" id="UP000198972">
    <property type="component" value="Unassembled WGS sequence"/>
</dbReference>
<reference evidence="10 11" key="1">
    <citation type="submission" date="2016-10" db="EMBL/GenBank/DDBJ databases">
        <authorList>
            <person name="de Groot N.N."/>
        </authorList>
    </citation>
    <scope>NUCLEOTIDE SEQUENCE [LARGE SCALE GENOMIC DNA]</scope>
    <source>
        <strain evidence="10 11">DSM 28129</strain>
    </source>
</reference>
<dbReference type="Gene3D" id="3.30.559.30">
    <property type="entry name" value="Nonribosomal peptide synthetase, condensation domain"/>
    <property type="match status" value="4"/>
</dbReference>
<dbReference type="Pfam" id="PF00501">
    <property type="entry name" value="AMP-binding"/>
    <property type="match status" value="2"/>
</dbReference>
<dbReference type="InterPro" id="IPR009081">
    <property type="entry name" value="PP-bd_ACP"/>
</dbReference>
<dbReference type="InterPro" id="IPR042099">
    <property type="entry name" value="ANL_N_sf"/>
</dbReference>
<dbReference type="Gene3D" id="2.30.38.10">
    <property type="entry name" value="Luciferase, Domain 3"/>
    <property type="match status" value="1"/>
</dbReference>
<dbReference type="FunFam" id="3.40.50.980:FF:000001">
    <property type="entry name" value="Non-ribosomal peptide synthetase"/>
    <property type="match status" value="2"/>
</dbReference>
<dbReference type="GO" id="GO:0005737">
    <property type="term" value="C:cytoplasm"/>
    <property type="evidence" value="ECO:0007669"/>
    <property type="project" value="TreeGrafter"/>
</dbReference>
<dbReference type="SUPFAM" id="SSF56801">
    <property type="entry name" value="Acetyl-CoA synthetase-like"/>
    <property type="match status" value="2"/>
</dbReference>
<dbReference type="InterPro" id="IPR010071">
    <property type="entry name" value="AA_adenyl_dom"/>
</dbReference>
<dbReference type="SUPFAM" id="SSF52777">
    <property type="entry name" value="CoA-dependent acyltransferases"/>
    <property type="match status" value="7"/>
</dbReference>
<dbReference type="Gene3D" id="3.40.50.12780">
    <property type="entry name" value="N-terminal domain of ligase-like"/>
    <property type="match status" value="1"/>
</dbReference>
<dbReference type="GO" id="GO:0017000">
    <property type="term" value="P:antibiotic biosynthetic process"/>
    <property type="evidence" value="ECO:0007669"/>
    <property type="project" value="UniProtKB-KW"/>
</dbReference>
<evidence type="ECO:0000313" key="11">
    <source>
        <dbReference type="Proteomes" id="UP000198972"/>
    </source>
</evidence>
<dbReference type="NCBIfam" id="TIGR01733">
    <property type="entry name" value="AA-adenyl-dom"/>
    <property type="match status" value="2"/>
</dbReference>
<keyword evidence="3" id="KW-0596">Phosphopantetheine</keyword>
<dbReference type="CDD" id="cd19534">
    <property type="entry name" value="E_NRPS"/>
    <property type="match status" value="1"/>
</dbReference>
<dbReference type="PROSITE" id="PS00455">
    <property type="entry name" value="AMP_BINDING"/>
    <property type="match status" value="2"/>
</dbReference>
<dbReference type="InterPro" id="IPR025110">
    <property type="entry name" value="AMP-bd_C"/>
</dbReference>
<dbReference type="InterPro" id="IPR045851">
    <property type="entry name" value="AMP-bd_C_sf"/>
</dbReference>
<dbReference type="OrthoDB" id="9757559at2"/>
<dbReference type="Gene3D" id="1.10.1200.10">
    <property type="entry name" value="ACP-like"/>
    <property type="match status" value="2"/>
</dbReference>
<dbReference type="InterPro" id="IPR010060">
    <property type="entry name" value="NRPS_synth"/>
</dbReference>
<dbReference type="GO" id="GO:0031177">
    <property type="term" value="F:phosphopantetheine binding"/>
    <property type="evidence" value="ECO:0007669"/>
    <property type="project" value="TreeGrafter"/>
</dbReference>
<dbReference type="CDD" id="cd12117">
    <property type="entry name" value="A_NRPS_Srf_like"/>
    <property type="match status" value="1"/>
</dbReference>
<dbReference type="PANTHER" id="PTHR45527">
    <property type="entry name" value="NONRIBOSOMAL PEPTIDE SYNTHETASE"/>
    <property type="match status" value="1"/>
</dbReference>
<dbReference type="Gene3D" id="3.40.50.980">
    <property type="match status" value="2"/>
</dbReference>
<gene>
    <name evidence="10" type="ORF">SAMN04488542_1484</name>
</gene>
<dbReference type="NCBIfam" id="NF003417">
    <property type="entry name" value="PRK04813.1"/>
    <property type="match status" value="2"/>
</dbReference>
<keyword evidence="7" id="KW-0045">Antibiotic biosynthesis</keyword>
<dbReference type="PROSITE" id="PS00012">
    <property type="entry name" value="PHOSPHOPANTETHEINE"/>
    <property type="match status" value="2"/>
</dbReference>
<dbReference type="STRING" id="670482.SAMN04488542_1484"/>
<dbReference type="RefSeq" id="WP_091236275.1">
    <property type="nucleotide sequence ID" value="NZ_FNBG01000048.1"/>
</dbReference>
<dbReference type="CDD" id="cd05930">
    <property type="entry name" value="A_NRPS"/>
    <property type="match status" value="1"/>
</dbReference>
<dbReference type="PANTHER" id="PTHR45527:SF1">
    <property type="entry name" value="FATTY ACID SYNTHASE"/>
    <property type="match status" value="1"/>
</dbReference>
<keyword evidence="8" id="KW-0511">Multifunctional enzyme</keyword>
<comment type="similarity">
    <text evidence="2">Belongs to the ATP-dependent AMP-binding enzyme family.</text>
</comment>
<dbReference type="InterPro" id="IPR036736">
    <property type="entry name" value="ACP-like_sf"/>
</dbReference>
<dbReference type="Pfam" id="PF13193">
    <property type="entry name" value="AMP-binding_C"/>
    <property type="match status" value="1"/>
</dbReference>
<dbReference type="InterPro" id="IPR001242">
    <property type="entry name" value="Condensation_dom"/>
</dbReference>
<dbReference type="SUPFAM" id="SSF47336">
    <property type="entry name" value="ACP-like"/>
    <property type="match status" value="2"/>
</dbReference>
<accession>A0A1G7UMX8</accession>
<evidence type="ECO:0000256" key="6">
    <source>
        <dbReference type="ARBA" id="ARBA00022737"/>
    </source>
</evidence>
<dbReference type="Pfam" id="PF00550">
    <property type="entry name" value="PP-binding"/>
    <property type="match status" value="2"/>
</dbReference>
<dbReference type="GO" id="GO:0044550">
    <property type="term" value="P:secondary metabolite biosynthetic process"/>
    <property type="evidence" value="ECO:0007669"/>
    <property type="project" value="TreeGrafter"/>
</dbReference>
<feature type="domain" description="Carrier" evidence="9">
    <location>
        <begin position="765"/>
        <end position="839"/>
    </location>
</feature>
<dbReference type="Pfam" id="PF00668">
    <property type="entry name" value="Condensation"/>
    <property type="match status" value="3"/>
</dbReference>
<dbReference type="GO" id="GO:0016874">
    <property type="term" value="F:ligase activity"/>
    <property type="evidence" value="ECO:0007669"/>
    <property type="project" value="UniProtKB-KW"/>
</dbReference>
<protein>
    <submittedName>
        <fullName evidence="10">Non-ribosomal peptide synthase domain TIGR01720/amino acid adenylation domain-containing protein</fullName>
    </submittedName>
</protein>
<evidence type="ECO:0000256" key="2">
    <source>
        <dbReference type="ARBA" id="ARBA00006432"/>
    </source>
</evidence>
<dbReference type="InterPro" id="IPR020845">
    <property type="entry name" value="AMP-binding_CS"/>
</dbReference>
<evidence type="ECO:0000313" key="10">
    <source>
        <dbReference type="EMBL" id="SDG48866.1"/>
    </source>
</evidence>
<proteinExistence type="inferred from homology"/>
<dbReference type="EMBL" id="FNBG01000048">
    <property type="protein sequence ID" value="SDG48866.1"/>
    <property type="molecule type" value="Genomic_DNA"/>
</dbReference>
<dbReference type="GO" id="GO:0008610">
    <property type="term" value="P:lipid biosynthetic process"/>
    <property type="evidence" value="ECO:0007669"/>
    <property type="project" value="UniProtKB-ARBA"/>
</dbReference>
<dbReference type="NCBIfam" id="TIGR01720">
    <property type="entry name" value="NRPS-para261"/>
    <property type="match status" value="1"/>
</dbReference>